<dbReference type="EMBL" id="LCZJ02000018">
    <property type="protein sequence ID" value="KTD87284.1"/>
    <property type="molecule type" value="Genomic_DNA"/>
</dbReference>
<keyword evidence="1" id="KW-0472">Membrane</keyword>
<feature type="transmembrane region" description="Helical" evidence="1">
    <location>
        <begin position="32"/>
        <end position="55"/>
    </location>
</feature>
<comment type="caution">
    <text evidence="2">The sequence shown here is derived from an EMBL/GenBank/DDBJ whole genome shotgun (WGS) entry which is preliminary data.</text>
</comment>
<organism evidence="2 3">
    <name type="scientific">Paenibacillus etheri</name>
    <dbReference type="NCBI Taxonomy" id="1306852"/>
    <lineage>
        <taxon>Bacteria</taxon>
        <taxon>Bacillati</taxon>
        <taxon>Bacillota</taxon>
        <taxon>Bacilli</taxon>
        <taxon>Bacillales</taxon>
        <taxon>Paenibacillaceae</taxon>
        <taxon>Paenibacillus</taxon>
    </lineage>
</organism>
<evidence type="ECO:0000313" key="2">
    <source>
        <dbReference type="EMBL" id="KTD87284.1"/>
    </source>
</evidence>
<evidence type="ECO:0000313" key="3">
    <source>
        <dbReference type="Proteomes" id="UP000054709"/>
    </source>
</evidence>
<evidence type="ECO:0000256" key="1">
    <source>
        <dbReference type="SAM" id="Phobius"/>
    </source>
</evidence>
<feature type="transmembrane region" description="Helical" evidence="1">
    <location>
        <begin position="67"/>
        <end position="85"/>
    </location>
</feature>
<accession>A0A0W1B163</accession>
<feature type="transmembrane region" description="Helical" evidence="1">
    <location>
        <begin position="97"/>
        <end position="117"/>
    </location>
</feature>
<reference evidence="2 3" key="1">
    <citation type="journal article" date="2015" name="Int. Biodeterior. Biodegradation">
        <title>Physiological and genetic screening methods for the isolation of methyl tert-butyl ether-degrading bacteria for bioremediation purposes.</title>
        <authorList>
            <person name="Guisado I.M."/>
            <person name="Purswani J."/>
            <person name="Gonzalez Lopez J."/>
            <person name="Pozo C."/>
        </authorList>
    </citation>
    <scope>NUCLEOTIDE SEQUENCE [LARGE SCALE GENOMIC DNA]</scope>
    <source>
        <strain evidence="2 3">SH7</strain>
    </source>
</reference>
<dbReference type="AlphaFoldDB" id="A0A0W1B163"/>
<keyword evidence="3" id="KW-1185">Reference proteome</keyword>
<gene>
    <name evidence="2" type="ORF">UQ64_10670</name>
</gene>
<dbReference type="OrthoDB" id="2610907at2"/>
<dbReference type="Proteomes" id="UP000054709">
    <property type="component" value="Unassembled WGS sequence"/>
</dbReference>
<dbReference type="RefSeq" id="WP_060622809.1">
    <property type="nucleotide sequence ID" value="NZ_LCZJ02000018.1"/>
</dbReference>
<feature type="transmembrane region" description="Helical" evidence="1">
    <location>
        <begin position="7"/>
        <end position="26"/>
    </location>
</feature>
<proteinExistence type="predicted"/>
<keyword evidence="1" id="KW-1133">Transmembrane helix</keyword>
<protein>
    <submittedName>
        <fullName evidence="2">Uncharacterized protein</fullName>
    </submittedName>
</protein>
<name>A0A0W1B163_9BACL</name>
<sequence>MRVSKVSFNQLVFICLGIQYMLMHLFSAGEAIVITSIELVIYMIFTVVGLVGFFMRSRKVDSEAISGLVALFFSVLWMVSLFSQFKKESYPDALTVINSLGVATALLVLLAEFIIIAKA</sequence>
<keyword evidence="1" id="KW-0812">Transmembrane</keyword>